<evidence type="ECO:0000259" key="1">
    <source>
        <dbReference type="Pfam" id="PF21373"/>
    </source>
</evidence>
<keyword evidence="3" id="KW-1185">Reference proteome</keyword>
<evidence type="ECO:0000313" key="3">
    <source>
        <dbReference type="Proteomes" id="UP000005408"/>
    </source>
</evidence>
<reference evidence="2" key="1">
    <citation type="submission" date="2022-08" db="UniProtKB">
        <authorList>
            <consortium name="EnsemblMetazoa"/>
        </authorList>
    </citation>
    <scope>IDENTIFICATION</scope>
    <source>
        <strain evidence="2">05x7-T-G4-1.051#20</strain>
    </source>
</reference>
<dbReference type="EnsemblMetazoa" id="G23662.7">
    <property type="protein sequence ID" value="G23662.7:cds"/>
    <property type="gene ID" value="G23662"/>
</dbReference>
<evidence type="ECO:0000313" key="2">
    <source>
        <dbReference type="EnsemblMetazoa" id="G23662.7:cds"/>
    </source>
</evidence>
<protein>
    <submittedName>
        <fullName evidence="2">Aminoacyl-tRNA hydrolase</fullName>
    </submittedName>
</protein>
<dbReference type="Pfam" id="PF21373">
    <property type="entry name" value="ZNHIT3_C"/>
    <property type="match status" value="1"/>
</dbReference>
<feature type="domain" description="Zinc finger HIT" evidence="1">
    <location>
        <begin position="35"/>
        <end position="87"/>
    </location>
</feature>
<dbReference type="InterPro" id="IPR048371">
    <property type="entry name" value="ZNHIT3_C"/>
</dbReference>
<accession>A0A8W8KIT7</accession>
<sequence length="103" mass="11519">MAFCLSESQELLTNIPDLGIEETEDRVLPETFQCLRENPDLLVTLENPHLRSLMTNLVSSPSPAKDMDRAMKEPIFLEFADQCLKVVDNNSQVKAGINVKNTG</sequence>
<organism evidence="2 3">
    <name type="scientific">Magallana gigas</name>
    <name type="common">Pacific oyster</name>
    <name type="synonym">Crassostrea gigas</name>
    <dbReference type="NCBI Taxonomy" id="29159"/>
    <lineage>
        <taxon>Eukaryota</taxon>
        <taxon>Metazoa</taxon>
        <taxon>Spiralia</taxon>
        <taxon>Lophotrochozoa</taxon>
        <taxon>Mollusca</taxon>
        <taxon>Bivalvia</taxon>
        <taxon>Autobranchia</taxon>
        <taxon>Pteriomorphia</taxon>
        <taxon>Ostreida</taxon>
        <taxon>Ostreoidea</taxon>
        <taxon>Ostreidae</taxon>
        <taxon>Magallana</taxon>
    </lineage>
</organism>
<name>A0A8W8KIT7_MAGGI</name>
<dbReference type="Proteomes" id="UP000005408">
    <property type="component" value="Unassembled WGS sequence"/>
</dbReference>
<proteinExistence type="predicted"/>
<dbReference type="AlphaFoldDB" id="A0A8W8KIT7"/>